<reference evidence="5 6" key="1">
    <citation type="journal article" date="2023" name="Nat. Commun.">
        <title>Origin of minicircular mitochondrial genomes in red algae.</title>
        <authorList>
            <person name="Lee Y."/>
            <person name="Cho C.H."/>
            <person name="Lee Y.M."/>
            <person name="Park S.I."/>
            <person name="Yang J.H."/>
            <person name="West J.A."/>
            <person name="Bhattacharya D."/>
            <person name="Yoon H.S."/>
        </authorList>
    </citation>
    <scope>NUCLEOTIDE SEQUENCE [LARGE SCALE GENOMIC DNA]</scope>
    <source>
        <strain evidence="5 6">CCMP1338</strain>
        <tissue evidence="5">Whole cell</tissue>
    </source>
</reference>
<dbReference type="GO" id="GO:0005509">
    <property type="term" value="F:calcium ion binding"/>
    <property type="evidence" value="ECO:0007669"/>
    <property type="project" value="TreeGrafter"/>
</dbReference>
<dbReference type="InterPro" id="IPR014752">
    <property type="entry name" value="Arrestin-like_C"/>
</dbReference>
<proteinExistence type="predicted"/>
<dbReference type="SMART" id="SM00239">
    <property type="entry name" value="C2"/>
    <property type="match status" value="1"/>
</dbReference>
<dbReference type="PANTHER" id="PTHR45911:SF4">
    <property type="entry name" value="MULTIPLE C2 AND TRANSMEMBRANE DOMAIN-CONTAINING PROTEIN"/>
    <property type="match status" value="1"/>
</dbReference>
<dbReference type="Pfam" id="PF02752">
    <property type="entry name" value="Arrestin_C"/>
    <property type="match status" value="1"/>
</dbReference>
<dbReference type="AlphaFoldDB" id="A0AAV8USD7"/>
<dbReference type="Gene3D" id="2.60.40.640">
    <property type="match status" value="1"/>
</dbReference>
<feature type="region of interest" description="Disordered" evidence="3">
    <location>
        <begin position="379"/>
        <end position="403"/>
    </location>
</feature>
<evidence type="ECO:0000313" key="6">
    <source>
        <dbReference type="Proteomes" id="UP001157974"/>
    </source>
</evidence>
<dbReference type="CDD" id="cd00030">
    <property type="entry name" value="C2"/>
    <property type="match status" value="1"/>
</dbReference>
<gene>
    <name evidence="5" type="ORF">NDN08_000714</name>
</gene>
<dbReference type="Pfam" id="PF00168">
    <property type="entry name" value="C2"/>
    <property type="match status" value="1"/>
</dbReference>
<keyword evidence="6" id="KW-1185">Reference proteome</keyword>
<evidence type="ECO:0000256" key="2">
    <source>
        <dbReference type="ARBA" id="ARBA00022837"/>
    </source>
</evidence>
<dbReference type="PANTHER" id="PTHR45911">
    <property type="entry name" value="C2 DOMAIN-CONTAINING PROTEIN"/>
    <property type="match status" value="1"/>
</dbReference>
<name>A0AAV8USD7_9RHOD</name>
<dbReference type="SMART" id="SM01017">
    <property type="entry name" value="Arrestin_C"/>
    <property type="match status" value="1"/>
</dbReference>
<keyword evidence="2" id="KW-0106">Calcium</keyword>
<dbReference type="SUPFAM" id="SSF49562">
    <property type="entry name" value="C2 domain (Calcium/lipid-binding domain, CaLB)"/>
    <property type="match status" value="1"/>
</dbReference>
<evidence type="ECO:0000256" key="3">
    <source>
        <dbReference type="SAM" id="MobiDB-lite"/>
    </source>
</evidence>
<evidence type="ECO:0000256" key="1">
    <source>
        <dbReference type="ARBA" id="ARBA00022723"/>
    </source>
</evidence>
<sequence>MTGSKNSSRYYPMADLQLLISGLDNLEDGMQLRERIPGIMSGMVVHGKVVLRSPELPPLGALVKVKLKSKMLRHISKIVGGETSGDPFGLGASPKTVTERLKWFQHSFRYTLFPVAGAPYGNGQVDSTGMHRIDLPITLPIPPNLPNTMEPVDRAFVDSGGKRQRFEVTYTIRVKVKFENYQYMFKSRMRPIEILRGPLTISEMSTLGAGSIGTELGWKEVSDTAGKIHVKARPSAVGYFAGDTVVVETTINNQLNKQLNLADMRITEEIEYTVQNLDRRTFSVDRTKPTRVGGSSDLILYELGVMNKTTVDRSFGIRLPSVMEPPSTFLKHGDKEKMEVKHFVNLIFHLPGGLIGARSNLLSVKFPIRVLPSPSQYRASPPIYGTPPGAPPGATPGSASFSQVQANGSSGSMSLTHMASALYNLYPQGRVFCVFVKSATDLPKMDPGFNGKADPFVVLLLNGKHYRCTKFIQKSRKPIWSEEFRFPLSQAEAGLPLSLQVKVYDYDATSQNDFIGELIGGITPDPQYNSLEREYILEKQGNGRRKAKTNRGKIELKYYWTP</sequence>
<feature type="domain" description="C2" evidence="4">
    <location>
        <begin position="409"/>
        <end position="535"/>
    </location>
</feature>
<evidence type="ECO:0000313" key="5">
    <source>
        <dbReference type="EMBL" id="KAJ8904187.1"/>
    </source>
</evidence>
<dbReference type="Proteomes" id="UP001157974">
    <property type="component" value="Unassembled WGS sequence"/>
</dbReference>
<dbReference type="InterPro" id="IPR000008">
    <property type="entry name" value="C2_dom"/>
</dbReference>
<evidence type="ECO:0000259" key="4">
    <source>
        <dbReference type="PROSITE" id="PS50004"/>
    </source>
</evidence>
<keyword evidence="1" id="KW-0479">Metal-binding</keyword>
<comment type="caution">
    <text evidence="5">The sequence shown here is derived from an EMBL/GenBank/DDBJ whole genome shotgun (WGS) entry which is preliminary data.</text>
</comment>
<protein>
    <recommendedName>
        <fullName evidence="4">C2 domain-containing protein</fullName>
    </recommendedName>
</protein>
<dbReference type="GO" id="GO:0016020">
    <property type="term" value="C:membrane"/>
    <property type="evidence" value="ECO:0007669"/>
    <property type="project" value="TreeGrafter"/>
</dbReference>
<dbReference type="PROSITE" id="PS50004">
    <property type="entry name" value="C2"/>
    <property type="match status" value="1"/>
</dbReference>
<organism evidence="5 6">
    <name type="scientific">Rhodosorus marinus</name>
    <dbReference type="NCBI Taxonomy" id="101924"/>
    <lineage>
        <taxon>Eukaryota</taxon>
        <taxon>Rhodophyta</taxon>
        <taxon>Stylonematophyceae</taxon>
        <taxon>Stylonematales</taxon>
        <taxon>Stylonemataceae</taxon>
        <taxon>Rhodosorus</taxon>
    </lineage>
</organism>
<dbReference type="Gene3D" id="2.60.40.150">
    <property type="entry name" value="C2 domain"/>
    <property type="match status" value="1"/>
</dbReference>
<accession>A0AAV8USD7</accession>
<dbReference type="EMBL" id="JAMWBK010000006">
    <property type="protein sequence ID" value="KAJ8904187.1"/>
    <property type="molecule type" value="Genomic_DNA"/>
</dbReference>
<dbReference type="InterPro" id="IPR011022">
    <property type="entry name" value="Arrestin_C-like"/>
</dbReference>
<dbReference type="PRINTS" id="PR00360">
    <property type="entry name" value="C2DOMAIN"/>
</dbReference>
<dbReference type="InterPro" id="IPR035892">
    <property type="entry name" value="C2_domain_sf"/>
</dbReference>
<feature type="compositionally biased region" description="Pro residues" evidence="3">
    <location>
        <begin position="384"/>
        <end position="394"/>
    </location>
</feature>